<dbReference type="Gene3D" id="3.20.20.150">
    <property type="entry name" value="Divalent-metal-dependent TIM barrel enzymes"/>
    <property type="match status" value="1"/>
</dbReference>
<dbReference type="PANTHER" id="PTHR21445">
    <property type="entry name" value="ENDONUCLEASE IV ENDODEOXYRIBONUCLEASE IV"/>
    <property type="match status" value="1"/>
</dbReference>
<keyword evidence="7" id="KW-0255">Endonuclease</keyword>
<feature type="binding site" evidence="7">
    <location>
        <position position="262"/>
    </location>
    <ligand>
        <name>Zn(2+)</name>
        <dbReference type="ChEBI" id="CHEBI:29105"/>
        <label>2</label>
    </ligand>
</feature>
<dbReference type="SUPFAM" id="SSF51658">
    <property type="entry name" value="Xylose isomerase-like"/>
    <property type="match status" value="1"/>
</dbReference>
<organism evidence="9 10">
    <name type="scientific">Gaopeijia maritima</name>
    <dbReference type="NCBI Taxonomy" id="3119007"/>
    <lineage>
        <taxon>Bacteria</taxon>
        <taxon>Pseudomonadati</taxon>
        <taxon>Gemmatimonadota</taxon>
        <taxon>Longimicrobiia</taxon>
        <taxon>Gaopeijiales</taxon>
        <taxon>Gaopeijiaceae</taxon>
        <taxon>Gaopeijia</taxon>
    </lineage>
</organism>
<comment type="function">
    <text evidence="7">Endonuclease IV plays a role in DNA repair. It cleaves phosphodiester bonds at apurinic or apyrimidinic (AP) sites, generating a 3'-hydroxyl group and a 5'-terminal sugar phosphate.</text>
</comment>
<evidence type="ECO:0000259" key="8">
    <source>
        <dbReference type="Pfam" id="PF01261"/>
    </source>
</evidence>
<feature type="binding site" evidence="7">
    <location>
        <position position="232"/>
    </location>
    <ligand>
        <name>Zn(2+)</name>
        <dbReference type="ChEBI" id="CHEBI:29105"/>
        <label>3</label>
    </ligand>
</feature>
<feature type="binding site" evidence="7">
    <location>
        <position position="217"/>
    </location>
    <ligand>
        <name>Zn(2+)</name>
        <dbReference type="ChEBI" id="CHEBI:29105"/>
        <label>2</label>
    </ligand>
</feature>
<gene>
    <name evidence="7" type="primary">nfo</name>
    <name evidence="9" type="ORF">WI372_12550</name>
</gene>
<comment type="catalytic activity">
    <reaction evidence="7">
        <text>Endonucleolytic cleavage to 5'-phosphooligonucleotide end-products.</text>
        <dbReference type="EC" id="3.1.21.2"/>
    </reaction>
</comment>
<keyword evidence="2 7" id="KW-0479">Metal-binding</keyword>
<evidence type="ECO:0000256" key="7">
    <source>
        <dbReference type="HAMAP-Rule" id="MF_00152"/>
    </source>
</evidence>
<proteinExistence type="inferred from homology"/>
<dbReference type="PROSITE" id="PS00729">
    <property type="entry name" value="AP_NUCLEASE_F2_1"/>
    <property type="match status" value="1"/>
</dbReference>
<name>A0ABU9EAQ2_9BACT</name>
<feature type="domain" description="Xylose isomerase-like TIM barrel" evidence="8">
    <location>
        <begin position="25"/>
        <end position="276"/>
    </location>
</feature>
<evidence type="ECO:0000256" key="1">
    <source>
        <dbReference type="ARBA" id="ARBA00005340"/>
    </source>
</evidence>
<evidence type="ECO:0000256" key="5">
    <source>
        <dbReference type="ARBA" id="ARBA00022833"/>
    </source>
</evidence>
<dbReference type="SMART" id="SM00518">
    <property type="entry name" value="AP2Ec"/>
    <property type="match status" value="1"/>
</dbReference>
<evidence type="ECO:0000256" key="6">
    <source>
        <dbReference type="ARBA" id="ARBA00023204"/>
    </source>
</evidence>
<keyword evidence="6 7" id="KW-0234">DNA repair</keyword>
<dbReference type="InterPro" id="IPR013022">
    <property type="entry name" value="Xyl_isomerase-like_TIM-brl"/>
</dbReference>
<dbReference type="GO" id="GO:0008833">
    <property type="term" value="F:deoxyribonuclease IV (phage-T4-induced) activity"/>
    <property type="evidence" value="ECO:0007669"/>
    <property type="project" value="UniProtKB-EC"/>
</dbReference>
<dbReference type="PROSITE" id="PS00730">
    <property type="entry name" value="AP_NUCLEASE_F2_2"/>
    <property type="match status" value="1"/>
</dbReference>
<reference evidence="9 10" key="1">
    <citation type="submission" date="2024-02" db="EMBL/GenBank/DDBJ databases">
        <title>A novel Gemmatimonadota bacterium.</title>
        <authorList>
            <person name="Du Z.-J."/>
            <person name="Ye Y.-Q."/>
        </authorList>
    </citation>
    <scope>NUCLEOTIDE SEQUENCE [LARGE SCALE GENOMIC DNA]</scope>
    <source>
        <strain evidence="9 10">DH-20</strain>
    </source>
</reference>
<dbReference type="PROSITE" id="PS00731">
    <property type="entry name" value="AP_NUCLEASE_F2_3"/>
    <property type="match status" value="1"/>
</dbReference>
<dbReference type="PANTHER" id="PTHR21445:SF0">
    <property type="entry name" value="APURINIC-APYRIMIDINIC ENDONUCLEASE"/>
    <property type="match status" value="1"/>
</dbReference>
<keyword evidence="5 7" id="KW-0862">Zinc</keyword>
<dbReference type="CDD" id="cd00019">
    <property type="entry name" value="AP2Ec"/>
    <property type="match status" value="1"/>
</dbReference>
<dbReference type="InterPro" id="IPR001719">
    <property type="entry name" value="AP_endonuc_2"/>
</dbReference>
<dbReference type="RefSeq" id="WP_405283736.1">
    <property type="nucleotide sequence ID" value="NZ_CP144380.1"/>
</dbReference>
<dbReference type="PROSITE" id="PS51432">
    <property type="entry name" value="AP_NUCLEASE_F2_4"/>
    <property type="match status" value="1"/>
</dbReference>
<feature type="binding site" evidence="7">
    <location>
        <position position="146"/>
    </location>
    <ligand>
        <name>Zn(2+)</name>
        <dbReference type="ChEBI" id="CHEBI:29105"/>
        <label>2</label>
    </ligand>
</feature>
<feature type="binding site" evidence="7">
    <location>
        <position position="71"/>
    </location>
    <ligand>
        <name>Zn(2+)</name>
        <dbReference type="ChEBI" id="CHEBI:29105"/>
        <label>1</label>
    </ligand>
</feature>
<evidence type="ECO:0000256" key="3">
    <source>
        <dbReference type="ARBA" id="ARBA00022763"/>
    </source>
</evidence>
<evidence type="ECO:0000256" key="4">
    <source>
        <dbReference type="ARBA" id="ARBA00022801"/>
    </source>
</evidence>
<accession>A0ABU9EAQ2</accession>
<keyword evidence="3 7" id="KW-0227">DNA damage</keyword>
<keyword evidence="4 7" id="KW-0378">Hydrolase</keyword>
<comment type="similarity">
    <text evidence="1 7">Belongs to the AP endonuclease 2 family.</text>
</comment>
<comment type="cofactor">
    <cofactor evidence="7">
        <name>Zn(2+)</name>
        <dbReference type="ChEBI" id="CHEBI:29105"/>
    </cofactor>
    <text evidence="7">Binds 3 Zn(2+) ions.</text>
</comment>
<dbReference type="NCBIfam" id="TIGR00587">
    <property type="entry name" value="nfo"/>
    <property type="match status" value="1"/>
</dbReference>
<dbReference type="Proteomes" id="UP001484239">
    <property type="component" value="Unassembled WGS sequence"/>
</dbReference>
<evidence type="ECO:0000313" key="9">
    <source>
        <dbReference type="EMBL" id="MEK9501813.1"/>
    </source>
</evidence>
<feature type="binding site" evidence="7">
    <location>
        <position position="182"/>
    </location>
    <ligand>
        <name>Zn(2+)</name>
        <dbReference type="ChEBI" id="CHEBI:29105"/>
        <label>2</label>
    </ligand>
</feature>
<feature type="binding site" evidence="7">
    <location>
        <position position="230"/>
    </location>
    <ligand>
        <name>Zn(2+)</name>
        <dbReference type="ChEBI" id="CHEBI:29105"/>
        <label>3</label>
    </ligand>
</feature>
<sequence>MSDVHDELGAHVSARGGIDQAPARARLLDARVLQLFTKQPNRWAEPAVAPETAVAFRRAREEQGVEWCVSHDSYLINLASPDPTLWRRSQKSFQAELERCAALGIEAVVTHPGNATDKDVERGIAANARGLTESIRAVPGPRVLLELTAGSGTSIGATFDNLAAIRSALPDDVRSRVGVCVDTCHAYAGGYDLVDDYDGVWAAYEAALPLVTLELFHLNDSQHPLGSHKDRHAGIGEGTLGPGPFDALMNDARFAGVPKILETPKGDDEVTLDRRNLALLRGFRATG</sequence>
<protein>
    <recommendedName>
        <fullName evidence="7">Probable endonuclease 4</fullName>
        <ecNumber evidence="7">3.1.21.2</ecNumber>
    </recommendedName>
    <alternativeName>
        <fullName evidence="7">Endodeoxyribonuclease IV</fullName>
    </alternativeName>
    <alternativeName>
        <fullName evidence="7">Endonuclease IV</fullName>
    </alternativeName>
</protein>
<keyword evidence="7" id="KW-0540">Nuclease</keyword>
<dbReference type="HAMAP" id="MF_00152">
    <property type="entry name" value="Nfo"/>
    <property type="match status" value="1"/>
</dbReference>
<dbReference type="EC" id="3.1.21.2" evidence="7"/>
<evidence type="ECO:0000256" key="2">
    <source>
        <dbReference type="ARBA" id="ARBA00022723"/>
    </source>
</evidence>
<keyword evidence="10" id="KW-1185">Reference proteome</keyword>
<feature type="binding site" evidence="7">
    <location>
        <position position="146"/>
    </location>
    <ligand>
        <name>Zn(2+)</name>
        <dbReference type="ChEBI" id="CHEBI:29105"/>
        <label>1</label>
    </ligand>
</feature>
<dbReference type="EMBL" id="JBBHLI010000007">
    <property type="protein sequence ID" value="MEK9501813.1"/>
    <property type="molecule type" value="Genomic_DNA"/>
</dbReference>
<comment type="caution">
    <text evidence="9">The sequence shown here is derived from an EMBL/GenBank/DDBJ whole genome shotgun (WGS) entry which is preliminary data.</text>
</comment>
<dbReference type="InterPro" id="IPR036237">
    <property type="entry name" value="Xyl_isomerase-like_sf"/>
</dbReference>
<dbReference type="InterPro" id="IPR018246">
    <property type="entry name" value="AP_endonuc_F2_Zn_BS"/>
</dbReference>
<dbReference type="Pfam" id="PF01261">
    <property type="entry name" value="AP_endonuc_2"/>
    <property type="match status" value="1"/>
</dbReference>
<feature type="binding site" evidence="7">
    <location>
        <position position="111"/>
    </location>
    <ligand>
        <name>Zn(2+)</name>
        <dbReference type="ChEBI" id="CHEBI:29105"/>
        <label>1</label>
    </ligand>
</feature>
<feature type="binding site" evidence="7">
    <location>
        <position position="185"/>
    </location>
    <ligand>
        <name>Zn(2+)</name>
        <dbReference type="ChEBI" id="CHEBI:29105"/>
        <label>3</label>
    </ligand>
</feature>
<evidence type="ECO:0000313" key="10">
    <source>
        <dbReference type="Proteomes" id="UP001484239"/>
    </source>
</evidence>